<keyword evidence="1" id="KW-0732">Signal</keyword>
<proteinExistence type="predicted"/>
<evidence type="ECO:0000256" key="1">
    <source>
        <dbReference type="SAM" id="SignalP"/>
    </source>
</evidence>
<evidence type="ECO:0000313" key="3">
    <source>
        <dbReference type="Proteomes" id="UP001170717"/>
    </source>
</evidence>
<dbReference type="Gene3D" id="3.40.190.10">
    <property type="entry name" value="Periplasmic binding protein-like II"/>
    <property type="match status" value="2"/>
</dbReference>
<dbReference type="Proteomes" id="UP001170717">
    <property type="component" value="Unassembled WGS sequence"/>
</dbReference>
<reference evidence="2" key="1">
    <citation type="submission" date="2023-07" db="EMBL/GenBank/DDBJ databases">
        <title>Genome content predicts the carbon catabolic preferences of heterotrophic bacteria.</title>
        <authorList>
            <person name="Gralka M."/>
        </authorList>
    </citation>
    <scope>NUCLEOTIDE SEQUENCE</scope>
    <source>
        <strain evidence="2">F2M12</strain>
    </source>
</reference>
<protein>
    <submittedName>
        <fullName evidence="2">ABC transporter substrate-binding protein</fullName>
    </submittedName>
</protein>
<comment type="caution">
    <text evidence="2">The sequence shown here is derived from an EMBL/GenBank/DDBJ whole genome shotgun (WGS) entry which is preliminary data.</text>
</comment>
<name>A0AAW7Z4D7_9ALTE</name>
<sequence length="324" mass="35933">MLVRVIALLSCITVVAPLKANSVTLAAAPFETYVSDEGEPSRLTSIVEAAFSRMQTDLELQVMRDAFLGSAVRSGKVDGEFAYIDLGERKDAITLSAPYLPIYLYATGKKYDVEEIKLIPHLKDSRVAIENRFANTPKFRMLKEIKWSRNPSTYDAFKQLADDRAPYLITTRLLIEEFNLLLDKDGEELLHVSSASLMNAGFSLALGTSTPNAKATIEAFEQTIDVMQQDGSYNKILGLPWLSKDINNDGIADYIGETSVSLVPTDTLTAYPLDKSLPGDKSVYVIDGVIVETKAEAMAMLDGVKVERESLLDPDVYKTMIRRW</sequence>
<feature type="signal peptide" evidence="1">
    <location>
        <begin position="1"/>
        <end position="20"/>
    </location>
</feature>
<dbReference type="AlphaFoldDB" id="A0AAW7Z4D7"/>
<organism evidence="2 3">
    <name type="scientific">Alteromonas stellipolaris</name>
    <dbReference type="NCBI Taxonomy" id="233316"/>
    <lineage>
        <taxon>Bacteria</taxon>
        <taxon>Pseudomonadati</taxon>
        <taxon>Pseudomonadota</taxon>
        <taxon>Gammaproteobacteria</taxon>
        <taxon>Alteromonadales</taxon>
        <taxon>Alteromonadaceae</taxon>
        <taxon>Alteromonas/Salinimonas group</taxon>
        <taxon>Alteromonas</taxon>
    </lineage>
</organism>
<dbReference type="SUPFAM" id="SSF53850">
    <property type="entry name" value="Periplasmic binding protein-like II"/>
    <property type="match status" value="1"/>
</dbReference>
<evidence type="ECO:0000313" key="2">
    <source>
        <dbReference type="EMBL" id="MDO6578782.1"/>
    </source>
</evidence>
<accession>A0AAW7Z4D7</accession>
<dbReference type="RefSeq" id="WP_303538708.1">
    <property type="nucleotide sequence ID" value="NZ_JAUOQI010000012.1"/>
</dbReference>
<feature type="chain" id="PRO_5043577798" evidence="1">
    <location>
        <begin position="21"/>
        <end position="324"/>
    </location>
</feature>
<gene>
    <name evidence="2" type="ORF">Q4527_15360</name>
</gene>
<dbReference type="EMBL" id="JAUOQI010000012">
    <property type="protein sequence ID" value="MDO6578782.1"/>
    <property type="molecule type" value="Genomic_DNA"/>
</dbReference>